<dbReference type="Proteomes" id="UP000198211">
    <property type="component" value="Unassembled WGS sequence"/>
</dbReference>
<sequence>MSTCASTANALLIVTLLFRSRPEFEQLSHVVDATSVYLDSSVKLDVAKACKFNSVGLLERIWRQHNVQQIETDQREFQRAISTAIPLQGTELLSWLLDHFRDCFIPSQIVQHAAAQGKWKVLHLFKDKCASWTDTSEFVDGSMSPDVVNLFFQQELDHSRDGSLGMDDLLDFLCCENVERGEIVQRLGLAMKEASKPCVKVEWNSNDIVCAAQNQQIATVKWLYNHSPAYHDIDNTIRAAAGNQDVALVEWLRARYQYGA</sequence>
<dbReference type="PROSITE" id="PS00018">
    <property type="entry name" value="EF_HAND_1"/>
    <property type="match status" value="1"/>
</dbReference>
<evidence type="ECO:0000313" key="1">
    <source>
        <dbReference type="EMBL" id="OWY99477.1"/>
    </source>
</evidence>
<dbReference type="InterPro" id="IPR018247">
    <property type="entry name" value="EF_Hand_1_Ca_BS"/>
</dbReference>
<dbReference type="SUPFAM" id="SSF140860">
    <property type="entry name" value="Pseudo ankyrin repeat-like"/>
    <property type="match status" value="1"/>
</dbReference>
<keyword evidence="2" id="KW-1185">Reference proteome</keyword>
<organism evidence="1 2">
    <name type="scientific">Phytophthora megakarya</name>
    <dbReference type="NCBI Taxonomy" id="4795"/>
    <lineage>
        <taxon>Eukaryota</taxon>
        <taxon>Sar</taxon>
        <taxon>Stramenopiles</taxon>
        <taxon>Oomycota</taxon>
        <taxon>Peronosporomycetes</taxon>
        <taxon>Peronosporales</taxon>
        <taxon>Peronosporaceae</taxon>
        <taxon>Phytophthora</taxon>
    </lineage>
</organism>
<protein>
    <submittedName>
        <fullName evidence="1">Uncharacterized protein</fullName>
    </submittedName>
</protein>
<comment type="caution">
    <text evidence="1">The sequence shown here is derived from an EMBL/GenBank/DDBJ whole genome shotgun (WGS) entry which is preliminary data.</text>
</comment>
<gene>
    <name evidence="1" type="ORF">PHMEG_00029514</name>
</gene>
<dbReference type="AlphaFoldDB" id="A0A225V3F8"/>
<evidence type="ECO:0000313" key="2">
    <source>
        <dbReference type="Proteomes" id="UP000198211"/>
    </source>
</evidence>
<proteinExistence type="predicted"/>
<dbReference type="EMBL" id="NBNE01008438">
    <property type="protein sequence ID" value="OWY99477.1"/>
    <property type="molecule type" value="Genomic_DNA"/>
</dbReference>
<name>A0A225V3F8_9STRA</name>
<dbReference type="OrthoDB" id="128754at2759"/>
<reference evidence="2" key="1">
    <citation type="submission" date="2017-03" db="EMBL/GenBank/DDBJ databases">
        <title>Phytopthora megakarya and P. palmivora, two closely related causual agents of cacao black pod achieved similar genome size and gene model numbers by different mechanisms.</title>
        <authorList>
            <person name="Ali S."/>
            <person name="Shao J."/>
            <person name="Larry D.J."/>
            <person name="Kronmiller B."/>
            <person name="Shen D."/>
            <person name="Strem M.D."/>
            <person name="Melnick R.L."/>
            <person name="Guiltinan M.J."/>
            <person name="Tyler B.M."/>
            <person name="Meinhardt L.W."/>
            <person name="Bailey B.A."/>
        </authorList>
    </citation>
    <scope>NUCLEOTIDE SEQUENCE [LARGE SCALE GENOMIC DNA]</scope>
    <source>
        <strain evidence="2">zdho120</strain>
    </source>
</reference>
<accession>A0A225V3F8</accession>